<protein>
    <submittedName>
        <fullName evidence="3">Peptidase A24 family protein</fullName>
    </submittedName>
</protein>
<dbReference type="GO" id="GO:0004190">
    <property type="term" value="F:aspartic-type endopeptidase activity"/>
    <property type="evidence" value="ECO:0007669"/>
    <property type="project" value="InterPro"/>
</dbReference>
<dbReference type="Pfam" id="PF01478">
    <property type="entry name" value="Peptidase_A24"/>
    <property type="match status" value="1"/>
</dbReference>
<dbReference type="Proteomes" id="UP000008363">
    <property type="component" value="Unassembled WGS sequence"/>
</dbReference>
<dbReference type="OrthoDB" id="4381368at2"/>
<sequence>MSVCVLSLWLGVIAVTDHRTGRIPTPLVWPGVVATLVSSGAHPMVLLAAALAATPYLLAALAGLCGGGDIKLAFAGGGLVADPFAALLVVFVAAVAGVATHSRRSPAARTRPHAPALVAGVMCVLALS</sequence>
<dbReference type="eggNOG" id="COG1989">
    <property type="taxonomic scope" value="Bacteria"/>
</dbReference>
<name>K6WDR6_9ACTN</name>
<reference evidence="3 4" key="1">
    <citation type="submission" date="2012-08" db="EMBL/GenBank/DDBJ databases">
        <title>Whole genome shotgun sequence of Gordonia rhizosphera NBRC 16068.</title>
        <authorList>
            <person name="Takarada H."/>
            <person name="Isaki S."/>
            <person name="Hosoyama A."/>
            <person name="Tsuchikane K."/>
            <person name="Katsumata H."/>
            <person name="Baba S."/>
            <person name="Ohji S."/>
            <person name="Yamazaki S."/>
            <person name="Fujita N."/>
        </authorList>
    </citation>
    <scope>NUCLEOTIDE SEQUENCE [LARGE SCALE GENOMIC DNA]</scope>
    <source>
        <strain evidence="3 4">NBRC 16068</strain>
    </source>
</reference>
<dbReference type="STRING" id="1108045.GORHZ_096_00020"/>
<feature type="transmembrane region" description="Helical" evidence="1">
    <location>
        <begin position="72"/>
        <end position="98"/>
    </location>
</feature>
<evidence type="ECO:0000256" key="1">
    <source>
        <dbReference type="SAM" id="Phobius"/>
    </source>
</evidence>
<evidence type="ECO:0000313" key="3">
    <source>
        <dbReference type="EMBL" id="GAB90302.1"/>
    </source>
</evidence>
<dbReference type="Gene3D" id="1.20.120.1220">
    <property type="match status" value="1"/>
</dbReference>
<feature type="domain" description="Prepilin type IV endopeptidase peptidase" evidence="2">
    <location>
        <begin position="4"/>
        <end position="99"/>
    </location>
</feature>
<dbReference type="RefSeq" id="WP_006333004.1">
    <property type="nucleotide sequence ID" value="NZ_BAHC01000096.1"/>
</dbReference>
<gene>
    <name evidence="3" type="ORF">GORHZ_096_00020</name>
</gene>
<keyword evidence="4" id="KW-1185">Reference proteome</keyword>
<dbReference type="EMBL" id="BAHC01000096">
    <property type="protein sequence ID" value="GAB90302.1"/>
    <property type="molecule type" value="Genomic_DNA"/>
</dbReference>
<dbReference type="AlphaFoldDB" id="K6WDR6"/>
<evidence type="ECO:0000313" key="4">
    <source>
        <dbReference type="Proteomes" id="UP000008363"/>
    </source>
</evidence>
<organism evidence="3 4">
    <name type="scientific">Gordonia rhizosphera NBRC 16068</name>
    <dbReference type="NCBI Taxonomy" id="1108045"/>
    <lineage>
        <taxon>Bacteria</taxon>
        <taxon>Bacillati</taxon>
        <taxon>Actinomycetota</taxon>
        <taxon>Actinomycetes</taxon>
        <taxon>Mycobacteriales</taxon>
        <taxon>Gordoniaceae</taxon>
        <taxon>Gordonia</taxon>
    </lineage>
</organism>
<keyword evidence="1" id="KW-0472">Membrane</keyword>
<proteinExistence type="predicted"/>
<comment type="caution">
    <text evidence="3">The sequence shown here is derived from an EMBL/GenBank/DDBJ whole genome shotgun (WGS) entry which is preliminary data.</text>
</comment>
<evidence type="ECO:0000259" key="2">
    <source>
        <dbReference type="Pfam" id="PF01478"/>
    </source>
</evidence>
<dbReference type="GO" id="GO:0016020">
    <property type="term" value="C:membrane"/>
    <property type="evidence" value="ECO:0007669"/>
    <property type="project" value="InterPro"/>
</dbReference>
<accession>K6WDR6</accession>
<feature type="transmembrane region" description="Helical" evidence="1">
    <location>
        <begin position="46"/>
        <end position="65"/>
    </location>
</feature>
<keyword evidence="1" id="KW-1133">Transmembrane helix</keyword>
<keyword evidence="1" id="KW-0812">Transmembrane</keyword>
<dbReference type="InterPro" id="IPR000045">
    <property type="entry name" value="Prepilin_IV_endopep_pep"/>
</dbReference>